<dbReference type="PANTHER" id="PTHR35848:SF9">
    <property type="entry name" value="SLL1358 PROTEIN"/>
    <property type="match status" value="1"/>
</dbReference>
<feature type="domain" description="Cupin type-2" evidence="3">
    <location>
        <begin position="192"/>
        <end position="263"/>
    </location>
</feature>
<keyword evidence="2" id="KW-1133">Transmembrane helix</keyword>
<dbReference type="GO" id="GO:0046872">
    <property type="term" value="F:metal ion binding"/>
    <property type="evidence" value="ECO:0007669"/>
    <property type="project" value="UniProtKB-KW"/>
</dbReference>
<dbReference type="InterPro" id="IPR051610">
    <property type="entry name" value="GPI/OXD"/>
</dbReference>
<evidence type="ECO:0000313" key="4">
    <source>
        <dbReference type="EMBL" id="AGC71695.1"/>
    </source>
</evidence>
<dbReference type="EMBL" id="JX649880">
    <property type="protein sequence ID" value="AGC71695.1"/>
    <property type="molecule type" value="Genomic_DNA"/>
</dbReference>
<dbReference type="PANTHER" id="PTHR35848">
    <property type="entry name" value="OXALATE-BINDING PROTEIN"/>
    <property type="match status" value="1"/>
</dbReference>
<protein>
    <submittedName>
        <fullName evidence="4">Putative conserved protein, contains double-stranded beta-helix domain</fullName>
    </submittedName>
</protein>
<proteinExistence type="predicted"/>
<dbReference type="Gene3D" id="2.60.120.10">
    <property type="entry name" value="Jelly Rolls"/>
    <property type="match status" value="1"/>
</dbReference>
<keyword evidence="2" id="KW-0812">Transmembrane</keyword>
<dbReference type="InterPro" id="IPR011051">
    <property type="entry name" value="RmlC_Cupin_sf"/>
</dbReference>
<dbReference type="CDD" id="cd02224">
    <property type="entry name" value="cupin_SPO2919-like"/>
    <property type="match status" value="1"/>
</dbReference>
<feature type="transmembrane region" description="Helical" evidence="2">
    <location>
        <begin position="107"/>
        <end position="127"/>
    </location>
</feature>
<keyword evidence="2" id="KW-0472">Membrane</keyword>
<dbReference type="Pfam" id="PF07883">
    <property type="entry name" value="Cupin_2"/>
    <property type="match status" value="1"/>
</dbReference>
<reference evidence="4" key="1">
    <citation type="submission" date="2012-09" db="EMBL/GenBank/DDBJ databases">
        <title>Metagenomic Characterization of a Microbial Community in Wastewater Detects High Levels of Antibiotic Resistance.</title>
        <authorList>
            <person name="Abrams M."/>
            <person name="Caldwell A."/>
            <person name="Vandaei E."/>
            <person name="Lee W."/>
            <person name="Perrott J."/>
            <person name="Khan S.Y."/>
            <person name="Ta J."/>
            <person name="Romero D."/>
            <person name="Nguyen V."/>
            <person name="Pourmand N."/>
            <person name="Ouverney C.C."/>
        </authorList>
    </citation>
    <scope>NUCLEOTIDE SEQUENCE</scope>
</reference>
<feature type="transmembrane region" description="Helical" evidence="2">
    <location>
        <begin position="45"/>
        <end position="64"/>
    </location>
</feature>
<evidence type="ECO:0000259" key="3">
    <source>
        <dbReference type="Pfam" id="PF07883"/>
    </source>
</evidence>
<feature type="transmembrane region" description="Helical" evidence="2">
    <location>
        <begin position="76"/>
        <end position="95"/>
    </location>
</feature>
<dbReference type="InterPro" id="IPR013096">
    <property type="entry name" value="Cupin_2"/>
</dbReference>
<organism evidence="4">
    <name type="scientific">uncultured bacterium A1Q1_fos_300</name>
    <dbReference type="NCBI Taxonomy" id="1256571"/>
    <lineage>
        <taxon>Bacteria</taxon>
        <taxon>environmental samples</taxon>
    </lineage>
</organism>
<evidence type="ECO:0000256" key="1">
    <source>
        <dbReference type="ARBA" id="ARBA00022723"/>
    </source>
</evidence>
<name>L7VZT6_9BACT</name>
<evidence type="ECO:0000256" key="2">
    <source>
        <dbReference type="SAM" id="Phobius"/>
    </source>
</evidence>
<sequence>MMRKANLIFGIVLFLAFLSTGYYMSSYFKPEHLTDLTMRMQIRASHIYLLFTALLNILAFTCELRGTGRARNFFDSAFRLLLVAAGTVALCAFAFEHTGDLKERKLTLLSVILALASVGFILIHEILTAMRQHLFLSSHVLTMEKPIAVNAGKIEARQKKSIYPAPFAAMMALREKRVLGDLFGLTNFGVNLTTIKPGGMSALRHAHATQDEFIYIVSGNPVLVTNEGETQLSPGMCAGFLHANGNAHNLINREKTDAVYLEIGDRSAGDAVLYPDNDLMANFEGPGNWRFTHKDGSPY</sequence>
<keyword evidence="1" id="KW-0479">Metal-binding</keyword>
<dbReference type="SUPFAM" id="SSF51182">
    <property type="entry name" value="RmlC-like cupins"/>
    <property type="match status" value="1"/>
</dbReference>
<accession>L7VZT6</accession>
<feature type="transmembrane region" description="Helical" evidence="2">
    <location>
        <begin position="7"/>
        <end position="25"/>
    </location>
</feature>
<dbReference type="InterPro" id="IPR014710">
    <property type="entry name" value="RmlC-like_jellyroll"/>
</dbReference>
<dbReference type="AlphaFoldDB" id="L7VZT6"/>